<dbReference type="Gene3D" id="1.10.10.10">
    <property type="entry name" value="Winged helix-like DNA-binding domain superfamily/Winged helix DNA-binding domain"/>
    <property type="match status" value="1"/>
</dbReference>
<proteinExistence type="predicted"/>
<dbReference type="Pfam" id="PF01638">
    <property type="entry name" value="HxlR"/>
    <property type="match status" value="1"/>
</dbReference>
<evidence type="ECO:0000313" key="6">
    <source>
        <dbReference type="Proteomes" id="UP001374803"/>
    </source>
</evidence>
<dbReference type="InterPro" id="IPR002577">
    <property type="entry name" value="HTH_HxlR"/>
</dbReference>
<accession>A0ABZ2LFL8</accession>
<feature type="domain" description="HTH hxlR-type" evidence="4">
    <location>
        <begin position="10"/>
        <end position="109"/>
    </location>
</feature>
<sequence length="113" mass="12914">MIRCNPQLECPTNLLLALLSGPWTMPIVWSLFEEGPARFGALKRRITGISSRLLTERLRMLEAQGFVDRHEEKTIPPQVTYSATERLRRLCQALEALGAVADEWHANYLLQHT</sequence>
<keyword evidence="2" id="KW-0238">DNA-binding</keyword>
<dbReference type="RefSeq" id="WP_394838028.1">
    <property type="nucleotide sequence ID" value="NZ_CP089929.1"/>
</dbReference>
<evidence type="ECO:0000256" key="1">
    <source>
        <dbReference type="ARBA" id="ARBA00023015"/>
    </source>
</evidence>
<keyword evidence="3" id="KW-0804">Transcription</keyword>
<dbReference type="InterPro" id="IPR036388">
    <property type="entry name" value="WH-like_DNA-bd_sf"/>
</dbReference>
<evidence type="ECO:0000256" key="3">
    <source>
        <dbReference type="ARBA" id="ARBA00023163"/>
    </source>
</evidence>
<dbReference type="Proteomes" id="UP001374803">
    <property type="component" value="Chromosome"/>
</dbReference>
<organism evidence="5 6">
    <name type="scientific">Pendulispora rubella</name>
    <dbReference type="NCBI Taxonomy" id="2741070"/>
    <lineage>
        <taxon>Bacteria</taxon>
        <taxon>Pseudomonadati</taxon>
        <taxon>Myxococcota</taxon>
        <taxon>Myxococcia</taxon>
        <taxon>Myxococcales</taxon>
        <taxon>Sorangiineae</taxon>
        <taxon>Pendulisporaceae</taxon>
        <taxon>Pendulispora</taxon>
    </lineage>
</organism>
<dbReference type="PANTHER" id="PTHR33204:SF37">
    <property type="entry name" value="HTH-TYPE TRANSCRIPTIONAL REGULATOR YODB"/>
    <property type="match status" value="1"/>
</dbReference>
<reference evidence="5" key="1">
    <citation type="submission" date="2021-12" db="EMBL/GenBank/DDBJ databases">
        <title>Discovery of the Pendulisporaceae a myxobacterial family with distinct sporulation behavior and unique specialized metabolism.</title>
        <authorList>
            <person name="Garcia R."/>
            <person name="Popoff A."/>
            <person name="Bader C.D."/>
            <person name="Loehr J."/>
            <person name="Walesch S."/>
            <person name="Walt C."/>
            <person name="Boldt J."/>
            <person name="Bunk B."/>
            <person name="Haeckl F.J.F.P.J."/>
            <person name="Gunesch A.P."/>
            <person name="Birkelbach J."/>
            <person name="Nuebel U."/>
            <person name="Pietschmann T."/>
            <person name="Bach T."/>
            <person name="Mueller R."/>
        </authorList>
    </citation>
    <scope>NUCLEOTIDE SEQUENCE</scope>
    <source>
        <strain evidence="5">MSr11367</strain>
    </source>
</reference>
<protein>
    <submittedName>
        <fullName evidence="5">Helix-turn-helix transcriptional regulator</fullName>
    </submittedName>
</protein>
<evidence type="ECO:0000256" key="2">
    <source>
        <dbReference type="ARBA" id="ARBA00023125"/>
    </source>
</evidence>
<dbReference type="SUPFAM" id="SSF46785">
    <property type="entry name" value="Winged helix' DNA-binding domain"/>
    <property type="match status" value="1"/>
</dbReference>
<dbReference type="PANTHER" id="PTHR33204">
    <property type="entry name" value="TRANSCRIPTIONAL REGULATOR, MARR FAMILY"/>
    <property type="match status" value="1"/>
</dbReference>
<evidence type="ECO:0000313" key="5">
    <source>
        <dbReference type="EMBL" id="WXB08354.1"/>
    </source>
</evidence>
<name>A0ABZ2LFL8_9BACT</name>
<dbReference type="EMBL" id="CP089983">
    <property type="protein sequence ID" value="WXB08354.1"/>
    <property type="molecule type" value="Genomic_DNA"/>
</dbReference>
<keyword evidence="6" id="KW-1185">Reference proteome</keyword>
<keyword evidence="1" id="KW-0805">Transcription regulation</keyword>
<dbReference type="InterPro" id="IPR036390">
    <property type="entry name" value="WH_DNA-bd_sf"/>
</dbReference>
<dbReference type="PROSITE" id="PS51118">
    <property type="entry name" value="HTH_HXLR"/>
    <property type="match status" value="1"/>
</dbReference>
<evidence type="ECO:0000259" key="4">
    <source>
        <dbReference type="PROSITE" id="PS51118"/>
    </source>
</evidence>
<gene>
    <name evidence="5" type="ORF">LVJ94_14045</name>
</gene>